<sequence length="370" mass="43018">MDKKIIKFKEEIKRIDDIVSNRIYDGTLEARKKALVKCCERWYVRKEVHWKQMSRSQHVNDMDRNTRYFHNIVSARRRNNRIDTLVINGRLVRNQARIKVAIREFYKDLYHQEDSPIMRFRDGLVVQIGEEDAMALEVMPSAEEIREAVWDCESSKALGYDGYNMNFIKRCWDEISFEFTAVVMGFFQTARLPADANITWVALAPKFIGAKEIKDLQPISMVEAAIIKLDFQKAYDSVKWSFVNIVLQNMGFGHKWRAWVMECVATASMSVLINGSPSKPFNMERGLRQGDPLSLFLFVLVVDVLHRMIGEAVSNGRISPLLRRFLWNSEEGRTGMALVRWEVVQALKKLGWLGVGDAIVRNTVLLFKWW</sequence>
<dbReference type="KEGG" id="adu:107489093"/>
<evidence type="ECO:0000313" key="3">
    <source>
        <dbReference type="RefSeq" id="XP_015965353.1"/>
    </source>
</evidence>
<dbReference type="GeneID" id="107489093"/>
<gene>
    <name evidence="3" type="primary">LOC107489093</name>
</gene>
<organism evidence="2 3">
    <name type="scientific">Arachis duranensis</name>
    <name type="common">Wild peanut</name>
    <dbReference type="NCBI Taxonomy" id="130453"/>
    <lineage>
        <taxon>Eukaryota</taxon>
        <taxon>Viridiplantae</taxon>
        <taxon>Streptophyta</taxon>
        <taxon>Embryophyta</taxon>
        <taxon>Tracheophyta</taxon>
        <taxon>Spermatophyta</taxon>
        <taxon>Magnoliopsida</taxon>
        <taxon>eudicotyledons</taxon>
        <taxon>Gunneridae</taxon>
        <taxon>Pentapetalae</taxon>
        <taxon>rosids</taxon>
        <taxon>fabids</taxon>
        <taxon>Fabales</taxon>
        <taxon>Fabaceae</taxon>
        <taxon>Papilionoideae</taxon>
        <taxon>50 kb inversion clade</taxon>
        <taxon>dalbergioids sensu lato</taxon>
        <taxon>Dalbergieae</taxon>
        <taxon>Pterocarpus clade</taxon>
        <taxon>Arachis</taxon>
    </lineage>
</organism>
<dbReference type="Pfam" id="PF00078">
    <property type="entry name" value="RVT_1"/>
    <property type="match status" value="1"/>
</dbReference>
<dbReference type="RefSeq" id="XP_015965353.1">
    <property type="nucleotide sequence ID" value="XM_016109867.1"/>
</dbReference>
<dbReference type="PANTHER" id="PTHR46890">
    <property type="entry name" value="NON-LTR RETROLELEMENT REVERSE TRANSCRIPTASE-LIKE PROTEIN-RELATED"/>
    <property type="match status" value="1"/>
</dbReference>
<feature type="domain" description="Reverse transcriptase" evidence="1">
    <location>
        <begin position="225"/>
        <end position="311"/>
    </location>
</feature>
<name>A0A6P4DB43_ARADU</name>
<dbReference type="PANTHER" id="PTHR46890:SF50">
    <property type="entry name" value="RNA-DIRECTED DNA POLYMERASE, EUKARYOTA, REVERSE TRANSCRIPTASE ZINC-BINDING DOMAIN PROTEIN-RELATED"/>
    <property type="match status" value="1"/>
</dbReference>
<dbReference type="Proteomes" id="UP000515211">
    <property type="component" value="Chromosome 5"/>
</dbReference>
<protein>
    <submittedName>
        <fullName evidence="3">Uncharacterized protein LOC107489093</fullName>
    </submittedName>
</protein>
<dbReference type="AlphaFoldDB" id="A0A6P4DB43"/>
<dbReference type="InterPro" id="IPR000477">
    <property type="entry name" value="RT_dom"/>
</dbReference>
<evidence type="ECO:0000313" key="2">
    <source>
        <dbReference type="Proteomes" id="UP000515211"/>
    </source>
</evidence>
<keyword evidence="2" id="KW-1185">Reference proteome</keyword>
<proteinExistence type="predicted"/>
<reference evidence="2" key="1">
    <citation type="journal article" date="2016" name="Nat. Genet.">
        <title>The genome sequences of Arachis duranensis and Arachis ipaensis, the diploid ancestors of cultivated peanut.</title>
        <authorList>
            <person name="Bertioli D.J."/>
            <person name="Cannon S.B."/>
            <person name="Froenicke L."/>
            <person name="Huang G."/>
            <person name="Farmer A.D."/>
            <person name="Cannon E.K."/>
            <person name="Liu X."/>
            <person name="Gao D."/>
            <person name="Clevenger J."/>
            <person name="Dash S."/>
            <person name="Ren L."/>
            <person name="Moretzsohn M.C."/>
            <person name="Shirasawa K."/>
            <person name="Huang W."/>
            <person name="Vidigal B."/>
            <person name="Abernathy B."/>
            <person name="Chu Y."/>
            <person name="Niederhuth C.E."/>
            <person name="Umale P."/>
            <person name="Araujo A.C."/>
            <person name="Kozik A."/>
            <person name="Kim K.D."/>
            <person name="Burow M.D."/>
            <person name="Varshney R.K."/>
            <person name="Wang X."/>
            <person name="Zhang X."/>
            <person name="Barkley N."/>
            <person name="Guimaraes P.M."/>
            <person name="Isobe S."/>
            <person name="Guo B."/>
            <person name="Liao B."/>
            <person name="Stalker H.T."/>
            <person name="Schmitz R.J."/>
            <person name="Scheffler B.E."/>
            <person name="Leal-Bertioli S.C."/>
            <person name="Xun X."/>
            <person name="Jackson S.A."/>
            <person name="Michelmore R."/>
            <person name="Ozias-Akins P."/>
        </authorList>
    </citation>
    <scope>NUCLEOTIDE SEQUENCE [LARGE SCALE GENOMIC DNA]</scope>
    <source>
        <strain evidence="2">cv. V14167</strain>
    </source>
</reference>
<reference evidence="3" key="2">
    <citation type="submission" date="2025-08" db="UniProtKB">
        <authorList>
            <consortium name="RefSeq"/>
        </authorList>
    </citation>
    <scope>IDENTIFICATION</scope>
    <source>
        <tissue evidence="3">Whole plant</tissue>
    </source>
</reference>
<accession>A0A6P4DB43</accession>
<dbReference type="InterPro" id="IPR052343">
    <property type="entry name" value="Retrotransposon-Effector_Assoc"/>
</dbReference>
<evidence type="ECO:0000259" key="1">
    <source>
        <dbReference type="Pfam" id="PF00078"/>
    </source>
</evidence>